<evidence type="ECO:0000256" key="1">
    <source>
        <dbReference type="SAM" id="MobiDB-lite"/>
    </source>
</evidence>
<keyword evidence="3" id="KW-1185">Reference proteome</keyword>
<name>A0A1J4J315_9EUKA</name>
<sequence>MLSFSIRHSLSDIIGDPKDYIHFNDDQIDTETLVDPSQCILCGVSNDGYSILYQKFQSYIIFYQFTYFPPLSKKIYRGELDEGISNARLSRNNRFLSYATSSGHVMIADTTIESDPLLCLKDTTNCLPIQTTVHKTYYIFERYQNLYYTSISHTNPATVNSSRGSCIIRNISWWSMSSLTNHIAVITNKKKIFIYQFNEKIIEIYSDTLEKMISPTHFFVTSELTFVLCSINPSQASFYTFPQKTVSSYNFPQIFSYSQLITVMLSSLILVSAPNTAILIFDIEECSLFVIDEPSIINFMTPPALFNCSSSWSLFFSPESLSFYHLEFNWILLTKLLPQYLTFVSHIIGAHQPVTESAAMIILHAASKLNPIDLYHFMSEFLISSIHSKLRTKCKPICLKYIPYTNEYSNTANMQSSPFQTTNSISNNNLTNNHYTNHHNHIDHYNSLSNNNSISDSNHTSNNNSNYNSNNNNNNMNGYSGYTFSGLSILNMRRNLKQNENDIRAIILPNIDQSILQNWILFDQYYSPGGFWKQSTILSALAYIVSSKLPKNKLLYPLCDCIFPSIHFYSPKSEDKKQLRDLSAQNIYSFVDCYKEAESEISDSLALPEDEVVELKLLLIHFIVAKEYHLPFHFEKLRMIQSLAVLFLSPTMRLMMARFGLFQLFDKLNLKNFQEELELWVRSPYSKELSTEIINNNRQEWPTTYEFNMESIDEEKNNIFKPFVMYEKRTTGLNEDRAAYQALKKIEPNYSYENLLSIYI</sequence>
<gene>
    <name evidence="2" type="ORF">TRFO_02374</name>
</gene>
<dbReference type="EMBL" id="MLAK01001370">
    <property type="protein sequence ID" value="OHS93848.1"/>
    <property type="molecule type" value="Genomic_DNA"/>
</dbReference>
<feature type="region of interest" description="Disordered" evidence="1">
    <location>
        <begin position="446"/>
        <end position="473"/>
    </location>
</feature>
<dbReference type="Proteomes" id="UP000179807">
    <property type="component" value="Unassembled WGS sequence"/>
</dbReference>
<proteinExistence type="predicted"/>
<dbReference type="VEuPathDB" id="TrichDB:TRFO_02374"/>
<dbReference type="RefSeq" id="XP_068346985.1">
    <property type="nucleotide sequence ID" value="XM_068490650.1"/>
</dbReference>
<organism evidence="2 3">
    <name type="scientific">Tritrichomonas foetus</name>
    <dbReference type="NCBI Taxonomy" id="1144522"/>
    <lineage>
        <taxon>Eukaryota</taxon>
        <taxon>Metamonada</taxon>
        <taxon>Parabasalia</taxon>
        <taxon>Tritrichomonadida</taxon>
        <taxon>Tritrichomonadidae</taxon>
        <taxon>Tritrichomonas</taxon>
    </lineage>
</organism>
<reference evidence="2" key="1">
    <citation type="submission" date="2016-10" db="EMBL/GenBank/DDBJ databases">
        <authorList>
            <person name="Benchimol M."/>
            <person name="Almeida L.G."/>
            <person name="Vasconcelos A.T."/>
            <person name="Perreira-Neves A."/>
            <person name="Rosa I.A."/>
            <person name="Tasca T."/>
            <person name="Bogo M.R."/>
            <person name="de Souza W."/>
        </authorList>
    </citation>
    <scope>NUCLEOTIDE SEQUENCE [LARGE SCALE GENOMIC DNA]</scope>
    <source>
        <strain evidence="2">K</strain>
    </source>
</reference>
<dbReference type="GeneID" id="94825354"/>
<accession>A0A1J4J315</accession>
<evidence type="ECO:0000313" key="2">
    <source>
        <dbReference type="EMBL" id="OHS93848.1"/>
    </source>
</evidence>
<dbReference type="AlphaFoldDB" id="A0A1J4J315"/>
<protein>
    <submittedName>
        <fullName evidence="2">Uncharacterized protein</fullName>
    </submittedName>
</protein>
<comment type="caution">
    <text evidence="2">The sequence shown here is derived from an EMBL/GenBank/DDBJ whole genome shotgun (WGS) entry which is preliminary data.</text>
</comment>
<evidence type="ECO:0000313" key="3">
    <source>
        <dbReference type="Proteomes" id="UP000179807"/>
    </source>
</evidence>